<reference evidence="3 4" key="1">
    <citation type="submission" date="2024-06" db="EMBL/GenBank/DDBJ databases">
        <title>The Natural Products Discovery Center: Release of the First 8490 Sequenced Strains for Exploring Actinobacteria Biosynthetic Diversity.</title>
        <authorList>
            <person name="Kalkreuter E."/>
            <person name="Kautsar S.A."/>
            <person name="Yang D."/>
            <person name="Bader C.D."/>
            <person name="Teijaro C.N."/>
            <person name="Fluegel L."/>
            <person name="Davis C.M."/>
            <person name="Simpson J.R."/>
            <person name="Lauterbach L."/>
            <person name="Steele A.D."/>
            <person name="Gui C."/>
            <person name="Meng S."/>
            <person name="Li G."/>
            <person name="Viehrig K."/>
            <person name="Ye F."/>
            <person name="Su P."/>
            <person name="Kiefer A.F."/>
            <person name="Nichols A."/>
            <person name="Cepeda A.J."/>
            <person name="Yan W."/>
            <person name="Fan B."/>
            <person name="Jiang Y."/>
            <person name="Adhikari A."/>
            <person name="Zheng C.-J."/>
            <person name="Schuster L."/>
            <person name="Cowan T.M."/>
            <person name="Smanski M.J."/>
            <person name="Chevrette M.G."/>
            <person name="De Carvalho L.P.S."/>
            <person name="Shen B."/>
        </authorList>
    </citation>
    <scope>NUCLEOTIDE SEQUENCE [LARGE SCALE GENOMIC DNA]</scope>
    <source>
        <strain evidence="3 4">NPDC033843</strain>
    </source>
</reference>
<dbReference type="Proteomes" id="UP001550739">
    <property type="component" value="Unassembled WGS sequence"/>
</dbReference>
<evidence type="ECO:0000313" key="3">
    <source>
        <dbReference type="EMBL" id="MEU3785240.1"/>
    </source>
</evidence>
<keyword evidence="2" id="KW-0472">Membrane</keyword>
<feature type="transmembrane region" description="Helical" evidence="2">
    <location>
        <begin position="81"/>
        <end position="99"/>
    </location>
</feature>
<feature type="compositionally biased region" description="Acidic residues" evidence="1">
    <location>
        <begin position="285"/>
        <end position="296"/>
    </location>
</feature>
<name>A0ABV2ZRY8_9ACTN</name>
<accession>A0ABV2ZRY8</accession>
<evidence type="ECO:0008006" key="5">
    <source>
        <dbReference type="Google" id="ProtNLM"/>
    </source>
</evidence>
<feature type="compositionally biased region" description="Acidic residues" evidence="1">
    <location>
        <begin position="268"/>
        <end position="277"/>
    </location>
</feature>
<protein>
    <recommendedName>
        <fullName evidence="5">Conjugal transfer protein</fullName>
    </recommendedName>
</protein>
<feature type="transmembrane region" description="Helical" evidence="2">
    <location>
        <begin position="44"/>
        <end position="69"/>
    </location>
</feature>
<keyword evidence="2" id="KW-0812">Transmembrane</keyword>
<gene>
    <name evidence="3" type="ORF">AB0E89_32685</name>
</gene>
<keyword evidence="4" id="KW-1185">Reference proteome</keyword>
<organism evidence="3 4">
    <name type="scientific">Streptomyces sp. 900129855</name>
    <dbReference type="NCBI Taxonomy" id="3155129"/>
    <lineage>
        <taxon>Bacteria</taxon>
        <taxon>Bacillati</taxon>
        <taxon>Actinomycetota</taxon>
        <taxon>Actinomycetes</taxon>
        <taxon>Kitasatosporales</taxon>
        <taxon>Streptomycetaceae</taxon>
        <taxon>Streptomyces</taxon>
    </lineage>
</organism>
<evidence type="ECO:0000256" key="1">
    <source>
        <dbReference type="SAM" id="MobiDB-lite"/>
    </source>
</evidence>
<keyword evidence="2" id="KW-1133">Transmembrane helix</keyword>
<evidence type="ECO:0000256" key="2">
    <source>
        <dbReference type="SAM" id="Phobius"/>
    </source>
</evidence>
<proteinExistence type="predicted"/>
<feature type="compositionally biased region" description="Basic and acidic residues" evidence="1">
    <location>
        <begin position="338"/>
        <end position="352"/>
    </location>
</feature>
<feature type="compositionally biased region" description="Polar residues" evidence="1">
    <location>
        <begin position="253"/>
        <end position="266"/>
    </location>
</feature>
<feature type="transmembrane region" description="Helical" evidence="2">
    <location>
        <begin position="12"/>
        <end position="32"/>
    </location>
</feature>
<comment type="caution">
    <text evidence="3">The sequence shown here is derived from an EMBL/GenBank/DDBJ whole genome shotgun (WGS) entry which is preliminary data.</text>
</comment>
<sequence>MTATGELTKGQRAVLIAATVPMIGAGGLGAWGTYTNITAEFGRAATALGVVAAGEGVTLVLALVMVLLTMFGQAAPWPVRVGLWAAPVAAALTGVVVADNLTEEVVYGITPMAMCVSAEGLGLVARRIVVYRTNVDVEAQRRNAQIMRRIAYHRARSERHPWKWVQSWSGLAAWRLLRRAGEGDAGLGVELIRVQRATLTEGAGLALGDMLALGPQAHELTAVESHEPIELAHMTPAPEAAPEHLGLPGGQDHGSTASGPGENSWNEPDPEWDEPEPEWWGQPDPEWDEPEPEQGEPEPRHEKSAPPDQPLTKTPLAPAGEQPTGGTGATQAHPNPEPAREEQRKPEPEREPAPPTGGEQQQILQLATRLMNGEAIAKKAAVTLLGVSPATAQRRMTQARRVVTLAERLKDGERLTPATAAPLLGVDEKTAELRLIEARQLNGEGTGFYT</sequence>
<evidence type="ECO:0000313" key="4">
    <source>
        <dbReference type="Proteomes" id="UP001550739"/>
    </source>
</evidence>
<dbReference type="RefSeq" id="WP_361706823.1">
    <property type="nucleotide sequence ID" value="NZ_JBEZVE010000019.1"/>
</dbReference>
<dbReference type="EMBL" id="JBEZVE010000019">
    <property type="protein sequence ID" value="MEU3785240.1"/>
    <property type="molecule type" value="Genomic_DNA"/>
</dbReference>
<feature type="region of interest" description="Disordered" evidence="1">
    <location>
        <begin position="239"/>
        <end position="361"/>
    </location>
</feature>